<dbReference type="RefSeq" id="WP_169678111.1">
    <property type="nucleotide sequence ID" value="NZ_JABBNU010000002.1"/>
</dbReference>
<evidence type="ECO:0008006" key="4">
    <source>
        <dbReference type="Google" id="ProtNLM"/>
    </source>
</evidence>
<accession>A0A848IZS0</accession>
<keyword evidence="3" id="KW-1185">Reference proteome</keyword>
<dbReference type="Proteomes" id="UP000559010">
    <property type="component" value="Unassembled WGS sequence"/>
</dbReference>
<organism evidence="2 3">
    <name type="scientific">Marinigracilibium pacificum</name>
    <dbReference type="NCBI Taxonomy" id="2729599"/>
    <lineage>
        <taxon>Bacteria</taxon>
        <taxon>Pseudomonadati</taxon>
        <taxon>Bacteroidota</taxon>
        <taxon>Cytophagia</taxon>
        <taxon>Cytophagales</taxon>
        <taxon>Flammeovirgaceae</taxon>
        <taxon>Marinigracilibium</taxon>
    </lineage>
</organism>
<protein>
    <recommendedName>
        <fullName evidence="4">Lipocalin-like domain-containing protein</fullName>
    </recommendedName>
</protein>
<reference evidence="2 3" key="1">
    <citation type="submission" date="2020-04" db="EMBL/GenBank/DDBJ databases">
        <title>Flammeovirgaceae bacterium KN852 isolated from deep sea.</title>
        <authorList>
            <person name="Zhang D.-C."/>
        </authorList>
    </citation>
    <scope>NUCLEOTIDE SEQUENCE [LARGE SCALE GENOMIC DNA]</scope>
    <source>
        <strain evidence="2 3">KN852</strain>
    </source>
</reference>
<feature type="signal peptide" evidence="1">
    <location>
        <begin position="1"/>
        <end position="21"/>
    </location>
</feature>
<comment type="caution">
    <text evidence="2">The sequence shown here is derived from an EMBL/GenBank/DDBJ whole genome shotgun (WGS) entry which is preliminary data.</text>
</comment>
<dbReference type="EMBL" id="JABBNU010000002">
    <property type="protein sequence ID" value="NMM47489.1"/>
    <property type="molecule type" value="Genomic_DNA"/>
</dbReference>
<evidence type="ECO:0000313" key="2">
    <source>
        <dbReference type="EMBL" id="NMM47489.1"/>
    </source>
</evidence>
<proteinExistence type="predicted"/>
<evidence type="ECO:0000256" key="1">
    <source>
        <dbReference type="SAM" id="SignalP"/>
    </source>
</evidence>
<sequence>MNFSKLFSVLFLSLAVLVSCSDDENAPSIDVTQLPGSWTVTNYTTESSVSAAGATAKTEEIYTEGTMRVSFTEEPAEVSTSGNFTVDILVQGSNEGTNTYYSIPELNGSYAINGSNVTFGTGETAVDYQILELSATTFKFKMEESTTEEFFGITTTTKSVKVITLTKDAEIVQ</sequence>
<name>A0A848IZS0_9BACT</name>
<keyword evidence="1" id="KW-0732">Signal</keyword>
<feature type="chain" id="PRO_5032521812" description="Lipocalin-like domain-containing protein" evidence="1">
    <location>
        <begin position="22"/>
        <end position="173"/>
    </location>
</feature>
<dbReference type="PROSITE" id="PS51257">
    <property type="entry name" value="PROKAR_LIPOPROTEIN"/>
    <property type="match status" value="1"/>
</dbReference>
<gene>
    <name evidence="2" type="ORF">HH304_03695</name>
</gene>
<dbReference type="AlphaFoldDB" id="A0A848IZS0"/>
<evidence type="ECO:0000313" key="3">
    <source>
        <dbReference type="Proteomes" id="UP000559010"/>
    </source>
</evidence>